<dbReference type="GO" id="GO:0004145">
    <property type="term" value="F:diamine N-acetyltransferase activity"/>
    <property type="evidence" value="ECO:0007669"/>
    <property type="project" value="TreeGrafter"/>
</dbReference>
<feature type="domain" description="N-acetyltransferase" evidence="1">
    <location>
        <begin position="151"/>
        <end position="289"/>
    </location>
</feature>
<dbReference type="InterPro" id="IPR016181">
    <property type="entry name" value="Acyl_CoA_acyltransferase"/>
</dbReference>
<organism evidence="3 4">
    <name type="scientific">Staphylococcus kloosii</name>
    <dbReference type="NCBI Taxonomy" id="29384"/>
    <lineage>
        <taxon>Bacteria</taxon>
        <taxon>Bacillati</taxon>
        <taxon>Bacillota</taxon>
        <taxon>Bacilli</taxon>
        <taxon>Bacillales</taxon>
        <taxon>Staphylococcaceae</taxon>
        <taxon>Staphylococcus</taxon>
    </lineage>
</organism>
<dbReference type="KEGG" id="skl:C7J89_04805"/>
<evidence type="ECO:0000313" key="3">
    <source>
        <dbReference type="EMBL" id="KYH13256.1"/>
    </source>
</evidence>
<keyword evidence="5" id="KW-1185">Reference proteome</keyword>
<dbReference type="Pfam" id="PF00583">
    <property type="entry name" value="Acetyltransf_1"/>
    <property type="match status" value="1"/>
</dbReference>
<proteinExistence type="predicted"/>
<dbReference type="AlphaFoldDB" id="A0A151A1L1"/>
<dbReference type="SUPFAM" id="SSF55729">
    <property type="entry name" value="Acyl-CoA N-acyltransferases (Nat)"/>
    <property type="match status" value="1"/>
</dbReference>
<dbReference type="Gene3D" id="3.40.630.30">
    <property type="match status" value="1"/>
</dbReference>
<dbReference type="RefSeq" id="WP_061853486.1">
    <property type="nucleotide sequence ID" value="NZ_BKAQ01000013.1"/>
</dbReference>
<dbReference type="OrthoDB" id="2417302at2"/>
<reference evidence="2 5" key="2">
    <citation type="submission" date="2019-07" db="EMBL/GenBank/DDBJ databases">
        <title>Whole genome shotgun sequence of Staphylococcus kloosii NBRC 109624.</title>
        <authorList>
            <person name="Hosoyama A."/>
            <person name="Uohara A."/>
            <person name="Ohji S."/>
            <person name="Ichikawa N."/>
        </authorList>
    </citation>
    <scope>NUCLEOTIDE SEQUENCE [LARGE SCALE GENOMIC DNA]</scope>
    <source>
        <strain evidence="2 5">NBRC 109624</strain>
    </source>
</reference>
<gene>
    <name evidence="3" type="ORF">A0131_00310</name>
    <name evidence="2" type="ORF">SKL01_16480</name>
</gene>
<dbReference type="Proteomes" id="UP000321040">
    <property type="component" value="Unassembled WGS sequence"/>
</dbReference>
<dbReference type="GeneID" id="69904647"/>
<name>A0A151A1L1_9STAP</name>
<accession>A0A151A1L1</accession>
<evidence type="ECO:0000313" key="5">
    <source>
        <dbReference type="Proteomes" id="UP000321040"/>
    </source>
</evidence>
<dbReference type="EMBL" id="BKAQ01000013">
    <property type="protein sequence ID" value="GEP82470.1"/>
    <property type="molecule type" value="Genomic_DNA"/>
</dbReference>
<evidence type="ECO:0000313" key="2">
    <source>
        <dbReference type="EMBL" id="GEP82470.1"/>
    </source>
</evidence>
<dbReference type="Proteomes" id="UP000075418">
    <property type="component" value="Unassembled WGS sequence"/>
</dbReference>
<protein>
    <submittedName>
        <fullName evidence="3">GNAT family acetyltransferase</fullName>
    </submittedName>
    <submittedName>
        <fullName evidence="2">N-acetyltransferase</fullName>
    </submittedName>
</protein>
<dbReference type="PROSITE" id="PS51186">
    <property type="entry name" value="GNAT"/>
    <property type="match status" value="1"/>
</dbReference>
<comment type="caution">
    <text evidence="3">The sequence shown here is derived from an EMBL/GenBank/DDBJ whole genome shotgun (WGS) entry which is preliminary data.</text>
</comment>
<dbReference type="EMBL" id="LUGM01000002">
    <property type="protein sequence ID" value="KYH13256.1"/>
    <property type="molecule type" value="Genomic_DNA"/>
</dbReference>
<reference evidence="3 4" key="1">
    <citation type="submission" date="2016-02" db="EMBL/GenBank/DDBJ databases">
        <title>Draft genome sequence of hydrocarbon degrading Staphylococcus saprophyticus Strain CNV2, isolated from crude-oil contaminated soil from Noonmati Oil Refinery, Guwahati, Assam, India.</title>
        <authorList>
            <person name="Mukherjee A."/>
            <person name="Chettri B."/>
            <person name="Langpoklakpam J."/>
            <person name="Singh A.K."/>
            <person name="Chattopadhyay D.J."/>
        </authorList>
    </citation>
    <scope>NUCLEOTIDE SEQUENCE [LARGE SCALE GENOMIC DNA]</scope>
    <source>
        <strain evidence="3 4">CNV2</strain>
    </source>
</reference>
<evidence type="ECO:0000259" key="1">
    <source>
        <dbReference type="PROSITE" id="PS51186"/>
    </source>
</evidence>
<sequence>MTIINVSDIDQIKSFIESANYEMASYLYKLPQAHNQFDAFLKDVIDNPGVYAIQNDEGQLTMMLMAFPYETNKYKVIGPLINPNVQYAIEDFDSLFQAMINEQLDSANFNFSFEKAQQYFHLPMKTIGASYNFTDYYLETDTDVGEIGPTQNITEYHPAYFRSFNKLHKSTFAHNAMTGSEIIDSLQDNNHLFMFMSEGLLKGYVYLQIFENQQTAEIKYFASHADYRFKGIAFELLKYVLHFAFQNYDVKKIYFKIRSKNNKLVARFNELGFNVNHEFKKYKFVKAYL</sequence>
<evidence type="ECO:0000313" key="4">
    <source>
        <dbReference type="Proteomes" id="UP000075418"/>
    </source>
</evidence>
<dbReference type="PANTHER" id="PTHR43415">
    <property type="entry name" value="SPERMIDINE N(1)-ACETYLTRANSFERASE"/>
    <property type="match status" value="1"/>
</dbReference>
<keyword evidence="3" id="KW-0808">Transferase</keyword>
<dbReference type="InterPro" id="IPR000182">
    <property type="entry name" value="GNAT_dom"/>
</dbReference>
<dbReference type="PANTHER" id="PTHR43415:SF6">
    <property type="entry name" value="SPERMIDINE N(1)-ACETYLTRANSFERASE"/>
    <property type="match status" value="1"/>
</dbReference>
<dbReference type="CDD" id="cd04301">
    <property type="entry name" value="NAT_SF"/>
    <property type="match status" value="1"/>
</dbReference>